<accession>E4PLM3</accession>
<dbReference type="STRING" id="225937.HP15_4046"/>
<feature type="chain" id="PRO_5003185092" evidence="3">
    <location>
        <begin position="36"/>
        <end position="267"/>
    </location>
</feature>
<dbReference type="PATRIC" id="fig|225937.3.peg.4070"/>
<dbReference type="eggNOG" id="COG0834">
    <property type="taxonomic scope" value="Bacteria"/>
</dbReference>
<keyword evidence="2 3" id="KW-0732">Signal</keyword>
<dbReference type="Proteomes" id="UP000007077">
    <property type="component" value="Chromosome"/>
</dbReference>
<evidence type="ECO:0000259" key="4">
    <source>
        <dbReference type="SMART" id="SM00062"/>
    </source>
</evidence>
<dbReference type="SMART" id="SM00062">
    <property type="entry name" value="PBPb"/>
    <property type="match status" value="1"/>
</dbReference>
<evidence type="ECO:0000313" key="5">
    <source>
        <dbReference type="EMBL" id="ADP99810.1"/>
    </source>
</evidence>
<feature type="domain" description="Solute-binding protein family 3/N-terminal" evidence="4">
    <location>
        <begin position="46"/>
        <end position="264"/>
    </location>
</feature>
<feature type="signal peptide" evidence="3">
    <location>
        <begin position="1"/>
        <end position="35"/>
    </location>
</feature>
<dbReference type="PANTHER" id="PTHR35936:SF25">
    <property type="entry name" value="ABC TRANSPORTER SUBSTRATE-BINDING PROTEIN"/>
    <property type="match status" value="1"/>
</dbReference>
<dbReference type="Gene3D" id="3.40.190.10">
    <property type="entry name" value="Periplasmic binding protein-like II"/>
    <property type="match status" value="2"/>
</dbReference>
<name>E4PLM3_MARAH</name>
<evidence type="ECO:0000256" key="3">
    <source>
        <dbReference type="SAM" id="SignalP"/>
    </source>
</evidence>
<reference evidence="6" key="2">
    <citation type="submission" date="2010-02" db="EMBL/GenBank/DDBJ databases">
        <title>Complete genome sequence of Marinobacter adhaerens type strain (HP15).</title>
        <authorList>
            <person name="Gaerdes A.A.M."/>
            <person name="Kaeppel E."/>
            <person name="Shezad A."/>
            <person name="Seebah S."/>
            <person name="Teeling H."/>
            <person name="Yarza P."/>
            <person name="Gloeckner F.O."/>
            <person name="Ullrich M.S."/>
        </authorList>
    </citation>
    <scope>NUCLEOTIDE SEQUENCE [LARGE SCALE GENOMIC DNA]</scope>
    <source>
        <strain evidence="6">DSM 23420 / HP15</strain>
    </source>
</reference>
<dbReference type="KEGG" id="mad:HP15_4046"/>
<comment type="similarity">
    <text evidence="1">Belongs to the bacterial solute-binding protein 3 family.</text>
</comment>
<organism evidence="5 6">
    <name type="scientific">Marinobacter adhaerens (strain DSM 23420 / HP15)</name>
    <dbReference type="NCBI Taxonomy" id="225937"/>
    <lineage>
        <taxon>Bacteria</taxon>
        <taxon>Pseudomonadati</taxon>
        <taxon>Pseudomonadota</taxon>
        <taxon>Gammaproteobacteria</taxon>
        <taxon>Pseudomonadales</taxon>
        <taxon>Marinobacteraceae</taxon>
        <taxon>Marinobacter</taxon>
    </lineage>
</organism>
<dbReference type="HOGENOM" id="CLU_064076_9_0_6"/>
<sequence>MARPHKNLKTSQARMTGMRVFATAVLMALVFPVSAQQGTETVEALTVTVGANHAPPYRIIEGGEPTGLYVDIFQEIADRLGWKVHYREAPFRRVLRMVQQGEVDVMLGPLETAERTELMEFVAPAFPPERRLFFYLNAENRIERYADLYGRAIGILEGASYFSRFDTDDKLLKEPAPRYENLMLMMQKGRVDVVIAPELVGLYAVEKLGLDVKVSPFFVPGERSYIAVAKNSPVLKYADDIRAALKLIELEGIHEDLVLKYMDRFAE</sequence>
<proteinExistence type="inferred from homology"/>
<reference evidence="5 6" key="1">
    <citation type="journal article" date="2010" name="Stand. Genomic Sci.">
        <title>Complete genome sequence of Marinobacter adhaerens type strain (HP15), a diatom-interacting marine microorganism.</title>
        <authorList>
            <person name="Gardes A."/>
            <person name="Kaeppel E."/>
            <person name="Shehzad A."/>
            <person name="Seebah S."/>
            <person name="Teeling H."/>
            <person name="Yarza P."/>
            <person name="Glockner F.O."/>
            <person name="Grossart H.P."/>
            <person name="Ullrich M.S."/>
        </authorList>
    </citation>
    <scope>NUCLEOTIDE SEQUENCE [LARGE SCALE GENOMIC DNA]</scope>
    <source>
        <strain evidence="6">DSM 23420 / HP15</strain>
    </source>
</reference>
<evidence type="ECO:0000313" key="6">
    <source>
        <dbReference type="Proteomes" id="UP000007077"/>
    </source>
</evidence>
<dbReference type="InterPro" id="IPR001638">
    <property type="entry name" value="Solute-binding_3/MltF_N"/>
</dbReference>
<dbReference type="Pfam" id="PF00497">
    <property type="entry name" value="SBP_bac_3"/>
    <property type="match status" value="1"/>
</dbReference>
<dbReference type="SUPFAM" id="SSF53850">
    <property type="entry name" value="Periplasmic binding protein-like II"/>
    <property type="match status" value="1"/>
</dbReference>
<dbReference type="AlphaFoldDB" id="E4PLM3"/>
<dbReference type="EMBL" id="CP001978">
    <property type="protein sequence ID" value="ADP99810.1"/>
    <property type="molecule type" value="Genomic_DNA"/>
</dbReference>
<dbReference type="PANTHER" id="PTHR35936">
    <property type="entry name" value="MEMBRANE-BOUND LYTIC MUREIN TRANSGLYCOSYLASE F"/>
    <property type="match status" value="1"/>
</dbReference>
<gene>
    <name evidence="5" type="ordered locus">HP15_4046</name>
</gene>
<evidence type="ECO:0000256" key="1">
    <source>
        <dbReference type="ARBA" id="ARBA00010333"/>
    </source>
</evidence>
<evidence type="ECO:0000256" key="2">
    <source>
        <dbReference type="ARBA" id="ARBA00022729"/>
    </source>
</evidence>
<protein>
    <submittedName>
        <fullName evidence="5">Extracellular solute-binding protein, family 3</fullName>
    </submittedName>
</protein>